<proteinExistence type="predicted"/>
<feature type="compositionally biased region" description="Basic and acidic residues" evidence="1">
    <location>
        <begin position="80"/>
        <end position="89"/>
    </location>
</feature>
<dbReference type="EMBL" id="ML977030">
    <property type="protein sequence ID" value="KAF1949892.1"/>
    <property type="molecule type" value="Genomic_DNA"/>
</dbReference>
<organism evidence="2 3">
    <name type="scientific">Byssothecium circinans</name>
    <dbReference type="NCBI Taxonomy" id="147558"/>
    <lineage>
        <taxon>Eukaryota</taxon>
        <taxon>Fungi</taxon>
        <taxon>Dikarya</taxon>
        <taxon>Ascomycota</taxon>
        <taxon>Pezizomycotina</taxon>
        <taxon>Dothideomycetes</taxon>
        <taxon>Pleosporomycetidae</taxon>
        <taxon>Pleosporales</taxon>
        <taxon>Massarineae</taxon>
        <taxon>Massarinaceae</taxon>
        <taxon>Byssothecium</taxon>
    </lineage>
</organism>
<evidence type="ECO:0000313" key="3">
    <source>
        <dbReference type="Proteomes" id="UP000800035"/>
    </source>
</evidence>
<keyword evidence="3" id="KW-1185">Reference proteome</keyword>
<accession>A0A6A5TDZ9</accession>
<reference evidence="2" key="1">
    <citation type="journal article" date="2020" name="Stud. Mycol.">
        <title>101 Dothideomycetes genomes: a test case for predicting lifestyles and emergence of pathogens.</title>
        <authorList>
            <person name="Haridas S."/>
            <person name="Albert R."/>
            <person name="Binder M."/>
            <person name="Bloem J."/>
            <person name="Labutti K."/>
            <person name="Salamov A."/>
            <person name="Andreopoulos B."/>
            <person name="Baker S."/>
            <person name="Barry K."/>
            <person name="Bills G."/>
            <person name="Bluhm B."/>
            <person name="Cannon C."/>
            <person name="Castanera R."/>
            <person name="Culley D."/>
            <person name="Daum C."/>
            <person name="Ezra D."/>
            <person name="Gonzalez J."/>
            <person name="Henrissat B."/>
            <person name="Kuo A."/>
            <person name="Liang C."/>
            <person name="Lipzen A."/>
            <person name="Lutzoni F."/>
            <person name="Magnuson J."/>
            <person name="Mondo S."/>
            <person name="Nolan M."/>
            <person name="Ohm R."/>
            <person name="Pangilinan J."/>
            <person name="Park H.-J."/>
            <person name="Ramirez L."/>
            <person name="Alfaro M."/>
            <person name="Sun H."/>
            <person name="Tritt A."/>
            <person name="Yoshinaga Y."/>
            <person name="Zwiers L.-H."/>
            <person name="Turgeon B."/>
            <person name="Goodwin S."/>
            <person name="Spatafora J."/>
            <person name="Crous P."/>
            <person name="Grigoriev I."/>
        </authorList>
    </citation>
    <scope>NUCLEOTIDE SEQUENCE</scope>
    <source>
        <strain evidence="2">CBS 675.92</strain>
    </source>
</reference>
<protein>
    <submittedName>
        <fullName evidence="2">Uncharacterized protein</fullName>
    </submittedName>
</protein>
<name>A0A6A5TDZ9_9PLEO</name>
<feature type="region of interest" description="Disordered" evidence="1">
    <location>
        <begin position="1"/>
        <end position="89"/>
    </location>
</feature>
<dbReference type="Proteomes" id="UP000800035">
    <property type="component" value="Unassembled WGS sequence"/>
</dbReference>
<dbReference type="OrthoDB" id="3799195at2759"/>
<dbReference type="AlphaFoldDB" id="A0A6A5TDZ9"/>
<evidence type="ECO:0000313" key="2">
    <source>
        <dbReference type="EMBL" id="KAF1949892.1"/>
    </source>
</evidence>
<evidence type="ECO:0000256" key="1">
    <source>
        <dbReference type="SAM" id="MobiDB-lite"/>
    </source>
</evidence>
<sequence>MADSKARGKRRASAAAPSLSKKAKQDPAVVKAKERVEKLEKEKKDAQEELKTREKEAKKAAAGIEKQKKQEAAAAKKKKDSAAKEKRQAEVAVRKAVKQAEDAVKAEKKQWKQNWNDYWQAHDVAGETFDAEPEDSITQTDAGTIYRLTPKELGCLRHFPDYIQLYKKTRKLFDQEEVKPLAFRKYAMCAGVSDRDEILLSRGQELWEEEGHHASEEDA</sequence>
<gene>
    <name evidence="2" type="ORF">CC80DRAFT_249741</name>
</gene>
<feature type="compositionally biased region" description="Basic and acidic residues" evidence="1">
    <location>
        <begin position="31"/>
        <end position="71"/>
    </location>
</feature>